<dbReference type="SUPFAM" id="SSF55681">
    <property type="entry name" value="Class II aaRS and biotin synthetases"/>
    <property type="match status" value="1"/>
</dbReference>
<dbReference type="PATRIC" id="fig|106634.4.peg.2159"/>
<dbReference type="OrthoDB" id="8557818at2"/>
<organism evidence="2 3">
    <name type="scientific">Thioalkalivibrio versutus</name>
    <dbReference type="NCBI Taxonomy" id="106634"/>
    <lineage>
        <taxon>Bacteria</taxon>
        <taxon>Pseudomonadati</taxon>
        <taxon>Pseudomonadota</taxon>
        <taxon>Gammaproteobacteria</taxon>
        <taxon>Chromatiales</taxon>
        <taxon>Ectothiorhodospiraceae</taxon>
        <taxon>Thioalkalivibrio</taxon>
    </lineage>
</organism>
<proteinExistence type="predicted"/>
<dbReference type="RefSeq" id="WP_018143993.1">
    <property type="nucleotide sequence ID" value="NZ_CP011367.1"/>
</dbReference>
<dbReference type="InterPro" id="IPR045864">
    <property type="entry name" value="aa-tRNA-synth_II/BPL/LPL"/>
</dbReference>
<name>A0A0G3G5X0_9GAMM</name>
<evidence type="ECO:0000259" key="1">
    <source>
        <dbReference type="PROSITE" id="PS51733"/>
    </source>
</evidence>
<gene>
    <name evidence="2" type="ORF">TVD_10570</name>
</gene>
<dbReference type="PROSITE" id="PS51733">
    <property type="entry name" value="BPL_LPL_CATALYTIC"/>
    <property type="match status" value="1"/>
</dbReference>
<dbReference type="EMBL" id="CP011367">
    <property type="protein sequence ID" value="AKJ95774.1"/>
    <property type="molecule type" value="Genomic_DNA"/>
</dbReference>
<evidence type="ECO:0000313" key="3">
    <source>
        <dbReference type="Proteomes" id="UP000064201"/>
    </source>
</evidence>
<dbReference type="STRING" id="106634.TVD_10570"/>
<dbReference type="InterPro" id="IPR004143">
    <property type="entry name" value="BPL_LPL_catalytic"/>
</dbReference>
<keyword evidence="3" id="KW-1185">Reference proteome</keyword>
<reference evidence="2 3" key="1">
    <citation type="submission" date="2015-04" db="EMBL/GenBank/DDBJ databases">
        <title>Complete Sequence for the Genome of the Thioalkalivibrio versutus D301.</title>
        <authorList>
            <person name="Mu T."/>
            <person name="Zhou J."/>
            <person name="Xu X."/>
        </authorList>
    </citation>
    <scope>NUCLEOTIDE SEQUENCE [LARGE SCALE GENOMIC DNA]</scope>
    <source>
        <strain evidence="2 3">D301</strain>
    </source>
</reference>
<dbReference type="Gene3D" id="3.30.930.10">
    <property type="entry name" value="Bira Bifunctional Protein, Domain 2"/>
    <property type="match status" value="1"/>
</dbReference>
<dbReference type="PANTHER" id="PTHR43679">
    <property type="entry name" value="OCTANOYLTRANSFERASE LIPM-RELATED"/>
    <property type="match status" value="1"/>
</dbReference>
<feature type="domain" description="BPL/LPL catalytic" evidence="1">
    <location>
        <begin position="35"/>
        <end position="225"/>
    </location>
</feature>
<evidence type="ECO:0000313" key="2">
    <source>
        <dbReference type="EMBL" id="AKJ95774.1"/>
    </source>
</evidence>
<dbReference type="Proteomes" id="UP000064201">
    <property type="component" value="Chromosome"/>
</dbReference>
<dbReference type="AlphaFoldDB" id="A0A0G3G5X0"/>
<dbReference type="PANTHER" id="PTHR43679:SF2">
    <property type="entry name" value="OCTANOYL-[GCVH]:PROTEIN N-OCTANOYLTRANSFERASE"/>
    <property type="match status" value="1"/>
</dbReference>
<keyword evidence="2" id="KW-0436">Ligase</keyword>
<dbReference type="GO" id="GO:0016874">
    <property type="term" value="F:ligase activity"/>
    <property type="evidence" value="ECO:0007669"/>
    <property type="project" value="UniProtKB-KW"/>
</dbReference>
<dbReference type="InterPro" id="IPR050664">
    <property type="entry name" value="Octanoyltrans_LipM/LipL"/>
</dbReference>
<sequence length="347" mass="37842">MVASTVTPEWIDAGARSAEELHALYAGLASMTSPDAPPRVLWTHAREPHISVGASQDAASDLDLAACAEQGVPVVRRPLGGGSVWVDADQACFFLIQPRHVLARGHRHLFAMGLGIAMDVLRELGLEGVEARGQDVWVQGRKIMGTGAATLDEGCVFGASFLRHFPVERFLACVHAPSEGYRDWLRPALETGMTDCARQCPEPPEPAQVEAALRAVLERRFGVPVRVIEPDQDTIEQWLAAGREELEDLADGQGSPAVRDGIRVNRDNHVFETRGACGRLRLHVEGSHIARVWCEDPATTAILEEHLIGESPERLRVRSRLNGQLDARMVDEISARIDGLYRGIAAA</sequence>
<dbReference type="Pfam" id="PF21948">
    <property type="entry name" value="LplA-B_cat"/>
    <property type="match status" value="1"/>
</dbReference>
<dbReference type="KEGG" id="tvr:TVD_10570"/>
<protein>
    <submittedName>
        <fullName evidence="2">Ligase</fullName>
    </submittedName>
</protein>
<accession>A0A0G3G5X0</accession>